<name>A0A1S2Q6X2_9ACTN</name>
<organism evidence="1 2">
    <name type="scientific">Streptomyces monashensis</name>
    <dbReference type="NCBI Taxonomy" id="1678012"/>
    <lineage>
        <taxon>Bacteria</taxon>
        <taxon>Bacillati</taxon>
        <taxon>Actinomycetota</taxon>
        <taxon>Actinomycetes</taxon>
        <taxon>Kitasatosporales</taxon>
        <taxon>Streptomycetaceae</taxon>
        <taxon>Streptomyces</taxon>
    </lineage>
</organism>
<protein>
    <submittedName>
        <fullName evidence="1">Uncharacterized protein</fullName>
    </submittedName>
</protein>
<accession>A0A1S2Q6X2</accession>
<dbReference type="RefSeq" id="WP_177240040.1">
    <property type="nucleotide sequence ID" value="NZ_MLYO01000045.1"/>
</dbReference>
<evidence type="ECO:0000313" key="2">
    <source>
        <dbReference type="Proteomes" id="UP000179642"/>
    </source>
</evidence>
<keyword evidence="2" id="KW-1185">Reference proteome</keyword>
<dbReference type="AlphaFoldDB" id="A0A1S2Q6X2"/>
<dbReference type="EMBL" id="MLYO01000045">
    <property type="protein sequence ID" value="OIK01286.1"/>
    <property type="molecule type" value="Genomic_DNA"/>
</dbReference>
<gene>
    <name evidence="1" type="ORF">BIV23_26510</name>
</gene>
<comment type="caution">
    <text evidence="1">The sequence shown here is derived from an EMBL/GenBank/DDBJ whole genome shotgun (WGS) entry which is preliminary data.</text>
</comment>
<dbReference type="Proteomes" id="UP000179642">
    <property type="component" value="Unassembled WGS sequence"/>
</dbReference>
<evidence type="ECO:0000313" key="1">
    <source>
        <dbReference type="EMBL" id="OIK01286.1"/>
    </source>
</evidence>
<sequence length="73" mass="8068">MILVLASGEHRVQIAAVCVSAKFVDRVRSAMLLLYGVSFWNLRSKSTSRALISTVRRPFCPAPGALRQVPVRL</sequence>
<proteinExistence type="predicted"/>
<reference evidence="1 2" key="1">
    <citation type="submission" date="2016-10" db="EMBL/GenBank/DDBJ databases">
        <title>Genome sequence of Streptomyces sp. MUSC 1.</title>
        <authorList>
            <person name="Lee L.-H."/>
            <person name="Ser H.-L."/>
            <person name="Law J.W.-F."/>
        </authorList>
    </citation>
    <scope>NUCLEOTIDE SEQUENCE [LARGE SCALE GENOMIC DNA]</scope>
    <source>
        <strain evidence="1 2">MUSC 1</strain>
    </source>
</reference>